<evidence type="ECO:0000313" key="2">
    <source>
        <dbReference type="EMBL" id="SFF29814.1"/>
    </source>
</evidence>
<dbReference type="EMBL" id="FONY01000024">
    <property type="protein sequence ID" value="SFF29814.1"/>
    <property type="molecule type" value="Genomic_DNA"/>
</dbReference>
<evidence type="ECO:0000313" key="3">
    <source>
        <dbReference type="Proteomes" id="UP000199513"/>
    </source>
</evidence>
<dbReference type="AlphaFoldDB" id="A0A1I2HI37"/>
<dbReference type="PROSITE" id="PS51257">
    <property type="entry name" value="PROKAR_LIPOPROTEIN"/>
    <property type="match status" value="1"/>
</dbReference>
<protein>
    <submittedName>
        <fullName evidence="2">Uncharacterized protein</fullName>
    </submittedName>
</protein>
<dbReference type="Proteomes" id="UP000199513">
    <property type="component" value="Unassembled WGS sequence"/>
</dbReference>
<dbReference type="STRING" id="1003.SAMN04488541_102445"/>
<name>A0A1I2HI37_9BACT</name>
<keyword evidence="1" id="KW-0732">Signal</keyword>
<keyword evidence="3" id="KW-1185">Reference proteome</keyword>
<dbReference type="RefSeq" id="WP_091546576.1">
    <property type="nucleotide sequence ID" value="NZ_FONY01000024.1"/>
</dbReference>
<evidence type="ECO:0000256" key="1">
    <source>
        <dbReference type="SAM" id="SignalP"/>
    </source>
</evidence>
<feature type="chain" id="PRO_5011623939" evidence="1">
    <location>
        <begin position="23"/>
        <end position="202"/>
    </location>
</feature>
<organism evidence="2 3">
    <name type="scientific">Thermoflexibacter ruber</name>
    <dbReference type="NCBI Taxonomy" id="1003"/>
    <lineage>
        <taxon>Bacteria</taxon>
        <taxon>Pseudomonadati</taxon>
        <taxon>Bacteroidota</taxon>
        <taxon>Cytophagia</taxon>
        <taxon>Cytophagales</taxon>
        <taxon>Thermoflexibacteraceae</taxon>
        <taxon>Thermoflexibacter</taxon>
    </lineage>
</organism>
<sequence>MKTNIILLFIALAFAACGGKNAQHEGSATMKAIVETEQNRQYFIQVLDTVKAYSSLKDLVKAKVSEGVFVGGEGISKDYVPMKDIREDANAMATLLGKYQDGNIIFLKADVSTNHYNGIELYAIDAQTGEQLGGEHHIILGGGYSHMGVQGDFESLLGADGSLTIKEIVSEYDIDTEQQGKPTVTTKVYRFDKTKKAFIKVE</sequence>
<gene>
    <name evidence="2" type="ORF">SAMN04488541_102445</name>
</gene>
<accession>A0A1I2HI37</accession>
<proteinExistence type="predicted"/>
<reference evidence="2 3" key="1">
    <citation type="submission" date="2016-10" db="EMBL/GenBank/DDBJ databases">
        <authorList>
            <person name="de Groot N.N."/>
        </authorList>
    </citation>
    <scope>NUCLEOTIDE SEQUENCE [LARGE SCALE GENOMIC DNA]</scope>
    <source>
        <strain>GEY</strain>
        <strain evidence="3">DSM 9560</strain>
    </source>
</reference>
<feature type="signal peptide" evidence="1">
    <location>
        <begin position="1"/>
        <end position="22"/>
    </location>
</feature>